<dbReference type="Proteomes" id="UP000675664">
    <property type="component" value="Unassembled WGS sequence"/>
</dbReference>
<gene>
    <name evidence="4" type="ORF">KCX82_03330</name>
</gene>
<protein>
    <submittedName>
        <fullName evidence="4">Beta-propeller domain-containing protein</fullName>
    </submittedName>
</protein>
<name>A0A8J7W0V7_9FIRM</name>
<accession>A0A8J7W0V7</accession>
<dbReference type="AlphaFoldDB" id="A0A8J7W0V7"/>
<dbReference type="InterPro" id="IPR036582">
    <property type="entry name" value="Mao_N_sf"/>
</dbReference>
<keyword evidence="2" id="KW-0732">Signal</keyword>
<dbReference type="Pfam" id="PF07833">
    <property type="entry name" value="Cu_amine_oxidN1"/>
    <property type="match status" value="1"/>
</dbReference>
<feature type="region of interest" description="Disordered" evidence="1">
    <location>
        <begin position="213"/>
        <end position="242"/>
    </location>
</feature>
<dbReference type="SUPFAM" id="SSF55383">
    <property type="entry name" value="Copper amine oxidase, domain N"/>
    <property type="match status" value="1"/>
</dbReference>
<comment type="caution">
    <text evidence="4">The sequence shown here is derived from an EMBL/GenBank/DDBJ whole genome shotgun (WGS) entry which is preliminary data.</text>
</comment>
<dbReference type="Gene3D" id="3.30.457.10">
    <property type="entry name" value="Copper amine oxidase-like, N-terminal domain"/>
    <property type="match status" value="1"/>
</dbReference>
<feature type="chain" id="PRO_5035236793" evidence="2">
    <location>
        <begin position="27"/>
        <end position="752"/>
    </location>
</feature>
<evidence type="ECO:0000256" key="2">
    <source>
        <dbReference type="SAM" id="SignalP"/>
    </source>
</evidence>
<dbReference type="SUPFAM" id="SSF75011">
    <property type="entry name" value="3-carboxy-cis,cis-mucoante lactonizing enzyme"/>
    <property type="match status" value="1"/>
</dbReference>
<dbReference type="RefSeq" id="WP_227017033.1">
    <property type="nucleotide sequence ID" value="NZ_JAGSND010000002.1"/>
</dbReference>
<keyword evidence="5" id="KW-1185">Reference proteome</keyword>
<organism evidence="4 5">
    <name type="scientific">Sinanaerobacter chloroacetimidivorans</name>
    <dbReference type="NCBI Taxonomy" id="2818044"/>
    <lineage>
        <taxon>Bacteria</taxon>
        <taxon>Bacillati</taxon>
        <taxon>Bacillota</taxon>
        <taxon>Clostridia</taxon>
        <taxon>Peptostreptococcales</taxon>
        <taxon>Anaerovoracaceae</taxon>
        <taxon>Sinanaerobacter</taxon>
    </lineage>
</organism>
<dbReference type="InterPro" id="IPR019198">
    <property type="entry name" value="Beta_propeller_containing"/>
</dbReference>
<evidence type="ECO:0000313" key="5">
    <source>
        <dbReference type="Proteomes" id="UP000675664"/>
    </source>
</evidence>
<dbReference type="EMBL" id="JAGSND010000002">
    <property type="protein sequence ID" value="MBR0596900.1"/>
    <property type="molecule type" value="Genomic_DNA"/>
</dbReference>
<reference evidence="4" key="1">
    <citation type="submission" date="2021-04" db="EMBL/GenBank/DDBJ databases">
        <title>Sinoanaerobacter chloroacetimidivorans sp. nov., an obligate anaerobic bacterium isolated from anaerobic sludge.</title>
        <authorList>
            <person name="Bao Y."/>
        </authorList>
    </citation>
    <scope>NUCLEOTIDE SEQUENCE</scope>
    <source>
        <strain evidence="4">BAD-6</strain>
    </source>
</reference>
<proteinExistence type="predicted"/>
<dbReference type="InterPro" id="IPR012854">
    <property type="entry name" value="Cu_amine_oxidase-like_N"/>
</dbReference>
<dbReference type="Pfam" id="PF09826">
    <property type="entry name" value="Beta_propel"/>
    <property type="match status" value="1"/>
</dbReference>
<sequence>MMKKTMYTSLAVLLIFLLLGSILAFASNGAQTTDQAIFLHVGSPLLLDQGEIKTLDSENPDVAATVVQSHTLLPLRALSEYFQAKVAYQADTREAILEIHGKQYAFPINQKQYYVVEGGNRKAVAMDSKTVILNQRTMVPIRVICEDILNLKVSYYDRVIAIAEKEIDLQGNKELVAAVKSKIGTAIKAPNLKELKIALHGSQLTFTSESEISTAQNDMAEAKEAAPSMNTADQGSQYSATNTQVEGVDEADIVKTDGKYLYIAGGNAIRIVGADRGKLSDDAMIRMAESKYIQEIYVDKDRLILLGNRSEPMQIYPDMLPYSVKEDSLRMMPPFYRSQNYSFIDVYDISDPKRPVFVKGHEMEGLYQTSRKQEDVVYMITNTSLYGDILLPMMRDTVTGTEPVSMKLDDVMILPSMPSPGYIVVSALDIQNQEKTEVEAVAAWGSITYMNDHALYLASNAYDGTTITKLQINGTKVGYAGSGKVKGTLLNQFSMDEYDQHLRVATTDWNNDNGLYILDGSMNVCGSIAGLAENERIYSVRFMGDRGYVVTFRNMDPLFVFDLSDPTSPKLTGELKIPGFSNYLHPVGEDLLLGIGAETYEIYRKDENGKDVVIGNQQGGIKLSLFDVSEPNKPKEISKLVLGDSGSYTEAFYNHKAVMVDQSRKNIAFEATVSGLQKTGEYKQGAAIIGYDDKKVALKGFLDFKPMETFGKYVPYARRVLYIGDELYYIQDGRITSYQYENLTPIQSIELQ</sequence>
<feature type="compositionally biased region" description="Polar residues" evidence="1">
    <location>
        <begin position="228"/>
        <end position="242"/>
    </location>
</feature>
<feature type="signal peptide" evidence="2">
    <location>
        <begin position="1"/>
        <end position="26"/>
    </location>
</feature>
<evidence type="ECO:0000259" key="3">
    <source>
        <dbReference type="Pfam" id="PF07833"/>
    </source>
</evidence>
<reference evidence="4" key="2">
    <citation type="submission" date="2021-04" db="EMBL/GenBank/DDBJ databases">
        <authorList>
            <person name="Liu J."/>
        </authorList>
    </citation>
    <scope>NUCLEOTIDE SEQUENCE</scope>
    <source>
        <strain evidence="4">BAD-6</strain>
    </source>
</reference>
<evidence type="ECO:0000256" key="1">
    <source>
        <dbReference type="SAM" id="MobiDB-lite"/>
    </source>
</evidence>
<feature type="domain" description="Copper amine oxidase-like N-terminal" evidence="3">
    <location>
        <begin position="59"/>
        <end position="155"/>
    </location>
</feature>
<evidence type="ECO:0000313" key="4">
    <source>
        <dbReference type="EMBL" id="MBR0596900.1"/>
    </source>
</evidence>